<keyword evidence="9" id="KW-0547">Nucleotide-binding</keyword>
<dbReference type="SMART" id="SM00490">
    <property type="entry name" value="HELICc"/>
    <property type="match status" value="1"/>
</dbReference>
<name>A0A2W4W429_9CYAN</name>
<dbReference type="EC" id="5.6.2.4" evidence="5"/>
<evidence type="ECO:0000256" key="7">
    <source>
        <dbReference type="ARBA" id="ARBA00044550"/>
    </source>
</evidence>
<dbReference type="Gene3D" id="1.10.10.10">
    <property type="entry name" value="Winged helix-like DNA-binding domain superfamily/Winged helix DNA-binding domain"/>
    <property type="match status" value="1"/>
</dbReference>
<keyword evidence="9" id="KW-0378">Hydrolase</keyword>
<evidence type="ECO:0000256" key="4">
    <source>
        <dbReference type="ARBA" id="ARBA00034617"/>
    </source>
</evidence>
<keyword evidence="9" id="KW-0347">Helicase</keyword>
<dbReference type="AlphaFoldDB" id="A0A2W4W429"/>
<keyword evidence="9" id="KW-0067">ATP-binding</keyword>
<dbReference type="Gene3D" id="3.40.50.300">
    <property type="entry name" value="P-loop containing nucleotide triphosphate hydrolases"/>
    <property type="match status" value="1"/>
</dbReference>
<keyword evidence="3" id="KW-0413">Isomerase</keyword>
<dbReference type="Pfam" id="PF16124">
    <property type="entry name" value="RecQ_Zn_bind"/>
    <property type="match status" value="1"/>
</dbReference>
<feature type="domain" description="Helicase C-terminal" evidence="8">
    <location>
        <begin position="29"/>
        <end position="178"/>
    </location>
</feature>
<evidence type="ECO:0000256" key="3">
    <source>
        <dbReference type="ARBA" id="ARBA00023235"/>
    </source>
</evidence>
<comment type="caution">
    <text evidence="9">The sequence shown here is derived from an EMBL/GenBank/DDBJ whole genome shotgun (WGS) entry which is preliminary data.</text>
</comment>
<dbReference type="InterPro" id="IPR036390">
    <property type="entry name" value="WH_DNA-bd_sf"/>
</dbReference>
<dbReference type="InterPro" id="IPR036388">
    <property type="entry name" value="WH-like_DNA-bd_sf"/>
</dbReference>
<dbReference type="Proteomes" id="UP000249354">
    <property type="component" value="Unassembled WGS sequence"/>
</dbReference>
<dbReference type="PROSITE" id="PS51194">
    <property type="entry name" value="HELICASE_CTER"/>
    <property type="match status" value="1"/>
</dbReference>
<accession>A0A2W4W429</accession>
<comment type="similarity">
    <text evidence="1">Belongs to the helicase family. RecQ subfamily.</text>
</comment>
<gene>
    <name evidence="9" type="ORF">DCF25_12130</name>
</gene>
<dbReference type="PANTHER" id="PTHR13710:SF105">
    <property type="entry name" value="ATP-DEPENDENT DNA HELICASE Q1"/>
    <property type="match status" value="1"/>
</dbReference>
<dbReference type="GO" id="GO:0003677">
    <property type="term" value="F:DNA binding"/>
    <property type="evidence" value="ECO:0007669"/>
    <property type="project" value="UniProtKB-KW"/>
</dbReference>
<dbReference type="InterPro" id="IPR032284">
    <property type="entry name" value="RecQ_Zn-bd"/>
</dbReference>
<evidence type="ECO:0000256" key="2">
    <source>
        <dbReference type="ARBA" id="ARBA00023125"/>
    </source>
</evidence>
<dbReference type="GO" id="GO:0005737">
    <property type="term" value="C:cytoplasm"/>
    <property type="evidence" value="ECO:0007669"/>
    <property type="project" value="TreeGrafter"/>
</dbReference>
<dbReference type="Pfam" id="PF00271">
    <property type="entry name" value="Helicase_C"/>
    <property type="match status" value="1"/>
</dbReference>
<dbReference type="InterPro" id="IPR001650">
    <property type="entry name" value="Helicase_C-like"/>
</dbReference>
<dbReference type="PANTHER" id="PTHR13710">
    <property type="entry name" value="DNA HELICASE RECQ FAMILY MEMBER"/>
    <property type="match status" value="1"/>
</dbReference>
<dbReference type="EMBL" id="QBMC01000076">
    <property type="protein sequence ID" value="PZO16765.1"/>
    <property type="molecule type" value="Genomic_DNA"/>
</dbReference>
<dbReference type="SUPFAM" id="SSF46785">
    <property type="entry name" value="Winged helix' DNA-binding domain"/>
    <property type="match status" value="1"/>
</dbReference>
<comment type="catalytic activity">
    <reaction evidence="4">
        <text>Couples ATP hydrolysis with the unwinding of duplex DNA by translocating in the 3'-5' direction.</text>
        <dbReference type="EC" id="5.6.2.4"/>
    </reaction>
</comment>
<dbReference type="SUPFAM" id="SSF52540">
    <property type="entry name" value="P-loop containing nucleoside triphosphate hydrolases"/>
    <property type="match status" value="1"/>
</dbReference>
<dbReference type="GO" id="GO:0009378">
    <property type="term" value="F:four-way junction helicase activity"/>
    <property type="evidence" value="ECO:0007669"/>
    <property type="project" value="TreeGrafter"/>
</dbReference>
<evidence type="ECO:0000256" key="5">
    <source>
        <dbReference type="ARBA" id="ARBA00034808"/>
    </source>
</evidence>
<dbReference type="GO" id="GO:0030894">
    <property type="term" value="C:replisome"/>
    <property type="evidence" value="ECO:0007669"/>
    <property type="project" value="TreeGrafter"/>
</dbReference>
<reference evidence="9 10" key="2">
    <citation type="submission" date="2018-06" db="EMBL/GenBank/DDBJ databases">
        <title>Metagenomic assembly of (sub)arctic Cyanobacteria and their associated microbiome from non-axenic cultures.</title>
        <authorList>
            <person name="Baurain D."/>
        </authorList>
    </citation>
    <scope>NUCLEOTIDE SEQUENCE [LARGE SCALE GENOMIC DNA]</scope>
    <source>
        <strain evidence="9">ULC129bin1</strain>
    </source>
</reference>
<evidence type="ECO:0000313" key="10">
    <source>
        <dbReference type="Proteomes" id="UP000249354"/>
    </source>
</evidence>
<sequence>MDRPVKLVKGFDRPYIYLGAYQFSEETEKTKHLIQAVVEEQPPGIVYVATRRAAEAIAEQLGEKEINAVAYHAGLKAISRENIQQRFMDGDVDVIVATTAFGMGIDKSDVRFVFHHNIPGSIDAYYQGIGRAARDGALATAKLFYLPDDMKLQRFFTGGGQVDEETLAELAELLEAASEPPTEVQLLEHFNLSAAKLSSALDGLEASGLIERGSDGEILAIAHKTDLDKAVDQALTHQTRRKQFDKSRLEMIRGYAETTACRRNYILSYFGESIAMLCGGCDNCEGKLEETITYSEPFPLGSTIIHTNFGKGQVMRYEEDKINVLFETVGYKTFVTEMIEHAVTCLDG</sequence>
<organism evidence="9 10">
    <name type="scientific">Leptolyngbya foveolarum</name>
    <dbReference type="NCBI Taxonomy" id="47253"/>
    <lineage>
        <taxon>Bacteria</taxon>
        <taxon>Bacillati</taxon>
        <taxon>Cyanobacteriota</taxon>
        <taxon>Cyanophyceae</taxon>
        <taxon>Leptolyngbyales</taxon>
        <taxon>Leptolyngbyaceae</taxon>
        <taxon>Leptolyngbya group</taxon>
        <taxon>Leptolyngbya</taxon>
    </lineage>
</organism>
<evidence type="ECO:0000259" key="8">
    <source>
        <dbReference type="PROSITE" id="PS51194"/>
    </source>
</evidence>
<evidence type="ECO:0000256" key="1">
    <source>
        <dbReference type="ARBA" id="ARBA00005446"/>
    </source>
</evidence>
<evidence type="ECO:0000313" key="9">
    <source>
        <dbReference type="EMBL" id="PZO16765.1"/>
    </source>
</evidence>
<reference evidence="10" key="1">
    <citation type="submission" date="2018-04" db="EMBL/GenBank/DDBJ databases">
        <authorList>
            <person name="Cornet L."/>
        </authorList>
    </citation>
    <scope>NUCLEOTIDE SEQUENCE [LARGE SCALE GENOMIC DNA]</scope>
</reference>
<evidence type="ECO:0000256" key="6">
    <source>
        <dbReference type="ARBA" id="ARBA00044535"/>
    </source>
</evidence>
<keyword evidence="2" id="KW-0238">DNA-binding</keyword>
<proteinExistence type="inferred from homology"/>
<dbReference type="GO" id="GO:0006281">
    <property type="term" value="P:DNA repair"/>
    <property type="evidence" value="ECO:0007669"/>
    <property type="project" value="TreeGrafter"/>
</dbReference>
<dbReference type="GO" id="GO:0043138">
    <property type="term" value="F:3'-5' DNA helicase activity"/>
    <property type="evidence" value="ECO:0007669"/>
    <property type="project" value="UniProtKB-EC"/>
</dbReference>
<dbReference type="InterPro" id="IPR027417">
    <property type="entry name" value="P-loop_NTPase"/>
</dbReference>
<protein>
    <recommendedName>
        <fullName evidence="6">ATP-dependent DNA helicase RecQ</fullName>
        <ecNumber evidence="5">5.6.2.4</ecNumber>
    </recommendedName>
    <alternativeName>
        <fullName evidence="7">DNA 3'-5' helicase RecQ</fullName>
    </alternativeName>
</protein>
<dbReference type="GO" id="GO:0006310">
    <property type="term" value="P:DNA recombination"/>
    <property type="evidence" value="ECO:0007669"/>
    <property type="project" value="TreeGrafter"/>
</dbReference>
<dbReference type="GO" id="GO:0043590">
    <property type="term" value="C:bacterial nucleoid"/>
    <property type="evidence" value="ECO:0007669"/>
    <property type="project" value="TreeGrafter"/>
</dbReference>